<dbReference type="Proteomes" id="UP000076744">
    <property type="component" value="Unassembled WGS sequence"/>
</dbReference>
<gene>
    <name evidence="2" type="ORF">ISF_03028</name>
</gene>
<accession>A0A168B898</accession>
<dbReference type="EMBL" id="AZHB01000005">
    <property type="protein sequence ID" value="OAA69758.1"/>
    <property type="molecule type" value="Genomic_DNA"/>
</dbReference>
<evidence type="ECO:0000256" key="1">
    <source>
        <dbReference type="SAM" id="Phobius"/>
    </source>
</evidence>
<comment type="caution">
    <text evidence="2">The sequence shown here is derived from an EMBL/GenBank/DDBJ whole genome shotgun (WGS) entry which is preliminary data.</text>
</comment>
<keyword evidence="1" id="KW-1133">Transmembrane helix</keyword>
<keyword evidence="1" id="KW-0472">Membrane</keyword>
<proteinExistence type="predicted"/>
<evidence type="ECO:0000313" key="3">
    <source>
        <dbReference type="Proteomes" id="UP000076744"/>
    </source>
</evidence>
<protein>
    <submittedName>
        <fullName evidence="2">NADH:ubiquinone oxidoreductase 6.6kD subunit</fullName>
    </submittedName>
</protein>
<keyword evidence="1" id="KW-0812">Transmembrane</keyword>
<dbReference type="STRING" id="1081104.A0A168B898"/>
<dbReference type="PANTHER" id="PTHR39476:SF1">
    <property type="entry name" value="NADH DEHYDROGENASE [UBIQUINONE] 1 BETA SUBCOMPLEX SUBUNIT 4"/>
    <property type="match status" value="1"/>
</dbReference>
<keyword evidence="3" id="KW-1185">Reference proteome</keyword>
<dbReference type="GeneID" id="30019320"/>
<dbReference type="AlphaFoldDB" id="A0A168B898"/>
<organism evidence="2 3">
    <name type="scientific">Cordyceps fumosorosea (strain ARSEF 2679)</name>
    <name type="common">Isaria fumosorosea</name>
    <dbReference type="NCBI Taxonomy" id="1081104"/>
    <lineage>
        <taxon>Eukaryota</taxon>
        <taxon>Fungi</taxon>
        <taxon>Dikarya</taxon>
        <taxon>Ascomycota</taxon>
        <taxon>Pezizomycotina</taxon>
        <taxon>Sordariomycetes</taxon>
        <taxon>Hypocreomycetidae</taxon>
        <taxon>Hypocreales</taxon>
        <taxon>Cordycipitaceae</taxon>
        <taxon>Cordyceps</taxon>
    </lineage>
</organism>
<reference evidence="2 3" key="1">
    <citation type="journal article" date="2016" name="Genome Biol. Evol.">
        <title>Divergent and convergent evolution of fungal pathogenicity.</title>
        <authorList>
            <person name="Shang Y."/>
            <person name="Xiao G."/>
            <person name="Zheng P."/>
            <person name="Cen K."/>
            <person name="Zhan S."/>
            <person name="Wang C."/>
        </authorList>
    </citation>
    <scope>NUCLEOTIDE SEQUENCE [LARGE SCALE GENOMIC DNA]</scope>
    <source>
        <strain evidence="2 3">ARSEF 2679</strain>
    </source>
</reference>
<name>A0A168B898_CORFA</name>
<dbReference type="RefSeq" id="XP_018706362.1">
    <property type="nucleotide sequence ID" value="XM_018846634.1"/>
</dbReference>
<dbReference type="OrthoDB" id="15108at2759"/>
<dbReference type="PANTHER" id="PTHR39476">
    <property type="entry name" value="NADH:UBIQUINONE OXIDOREDUCTASE 6.6KD SUBUNIT"/>
    <property type="match status" value="1"/>
</dbReference>
<keyword evidence="2" id="KW-0830">Ubiquinone</keyword>
<sequence>MAHLNVKPDPAYLKLQAMQKNRVQYFRWTPRNARITLMYVAVVPAIMGYIAYKTDGLWDLRAKRKGDTAAPTTSLAVIEMLVDLRTRVTSTNDETAEILHSEFGFLAADGAGTF</sequence>
<feature type="transmembrane region" description="Helical" evidence="1">
    <location>
        <begin position="35"/>
        <end position="52"/>
    </location>
</feature>
<evidence type="ECO:0000313" key="2">
    <source>
        <dbReference type="EMBL" id="OAA69758.1"/>
    </source>
</evidence>